<reference evidence="2" key="1">
    <citation type="journal article" date="2019" name="Int. J. Syst. Evol. Microbiol.">
        <title>The Global Catalogue of Microorganisms (GCM) 10K type strain sequencing project: providing services to taxonomists for standard genome sequencing and annotation.</title>
        <authorList>
            <consortium name="The Broad Institute Genomics Platform"/>
            <consortium name="The Broad Institute Genome Sequencing Center for Infectious Disease"/>
            <person name="Wu L."/>
            <person name="Ma J."/>
        </authorList>
    </citation>
    <scope>NUCLEOTIDE SEQUENCE [LARGE SCALE GENOMIC DNA]</scope>
    <source>
        <strain evidence="2">CCUG 38813</strain>
    </source>
</reference>
<sequence length="60" mass="6697">MFKKWFSKIPKLFSLGTTYRPSRGPDLGHATGMNIDGTPMVGNVDIRGRNFGTGDGPWRR</sequence>
<name>A0ABW0PDG6_9BURK</name>
<keyword evidence="2" id="KW-1185">Reference proteome</keyword>
<evidence type="ECO:0000313" key="2">
    <source>
        <dbReference type="Proteomes" id="UP001596031"/>
    </source>
</evidence>
<accession>A0ABW0PDG6</accession>
<dbReference type="EMBL" id="JBHSMS010000015">
    <property type="protein sequence ID" value="MFC5510408.1"/>
    <property type="molecule type" value="Genomic_DNA"/>
</dbReference>
<dbReference type="RefSeq" id="WP_379717680.1">
    <property type="nucleotide sequence ID" value="NZ_JBHSMS010000015.1"/>
</dbReference>
<comment type="caution">
    <text evidence="1">The sequence shown here is derived from an EMBL/GenBank/DDBJ whole genome shotgun (WGS) entry which is preliminary data.</text>
</comment>
<organism evidence="1 2">
    <name type="scientific">Massilia jejuensis</name>
    <dbReference type="NCBI Taxonomy" id="648894"/>
    <lineage>
        <taxon>Bacteria</taxon>
        <taxon>Pseudomonadati</taxon>
        <taxon>Pseudomonadota</taxon>
        <taxon>Betaproteobacteria</taxon>
        <taxon>Burkholderiales</taxon>
        <taxon>Oxalobacteraceae</taxon>
        <taxon>Telluria group</taxon>
        <taxon>Massilia</taxon>
    </lineage>
</organism>
<proteinExistence type="predicted"/>
<gene>
    <name evidence="1" type="ORF">ACFPOU_04600</name>
</gene>
<protein>
    <submittedName>
        <fullName evidence="1">Uncharacterized protein</fullName>
    </submittedName>
</protein>
<dbReference type="Proteomes" id="UP001596031">
    <property type="component" value="Unassembled WGS sequence"/>
</dbReference>
<evidence type="ECO:0000313" key="1">
    <source>
        <dbReference type="EMBL" id="MFC5510408.1"/>
    </source>
</evidence>